<evidence type="ECO:0000313" key="2">
    <source>
        <dbReference type="EMBL" id="QHL86360.1"/>
    </source>
</evidence>
<proteinExistence type="predicted"/>
<dbReference type="EMBL" id="CP047897">
    <property type="protein sequence ID" value="QHL86360.1"/>
    <property type="molecule type" value="Genomic_DNA"/>
</dbReference>
<dbReference type="PANTHER" id="PTHR41247:SF1">
    <property type="entry name" value="HTH-TYPE TRANSCRIPTIONAL REPRESSOR YCNK"/>
    <property type="match status" value="1"/>
</dbReference>
<feature type="signal peptide" evidence="1">
    <location>
        <begin position="1"/>
        <end position="22"/>
    </location>
</feature>
<organism evidence="2 3">
    <name type="scientific">Nibribacter ruber</name>
    <dbReference type="NCBI Taxonomy" id="2698458"/>
    <lineage>
        <taxon>Bacteria</taxon>
        <taxon>Pseudomonadati</taxon>
        <taxon>Bacteroidota</taxon>
        <taxon>Cytophagia</taxon>
        <taxon>Cytophagales</taxon>
        <taxon>Hymenobacteraceae</taxon>
        <taxon>Nibribacter</taxon>
    </lineage>
</organism>
<dbReference type="KEGG" id="nib:GU926_02440"/>
<dbReference type="PANTHER" id="PTHR41247">
    <property type="entry name" value="HTH-TYPE TRANSCRIPTIONAL REPRESSOR YCNK"/>
    <property type="match status" value="1"/>
</dbReference>
<evidence type="ECO:0000256" key="1">
    <source>
        <dbReference type="SAM" id="SignalP"/>
    </source>
</evidence>
<dbReference type="Pfam" id="PF05573">
    <property type="entry name" value="NosL"/>
    <property type="match status" value="1"/>
</dbReference>
<gene>
    <name evidence="2" type="ORF">GU926_02440</name>
</gene>
<name>A0A6P1NTJ2_9BACT</name>
<accession>A0A6P1NTJ2</accession>
<dbReference type="AlphaFoldDB" id="A0A6P1NTJ2"/>
<dbReference type="PROSITE" id="PS51257">
    <property type="entry name" value="PROKAR_LIPOPROTEIN"/>
    <property type="match status" value="1"/>
</dbReference>
<dbReference type="Proteomes" id="UP000464214">
    <property type="component" value="Chromosome"/>
</dbReference>
<protein>
    <recommendedName>
        <fullName evidence="4">Copper chaperone NosL</fullName>
    </recommendedName>
</protein>
<evidence type="ECO:0000313" key="3">
    <source>
        <dbReference type="Proteomes" id="UP000464214"/>
    </source>
</evidence>
<keyword evidence="3" id="KW-1185">Reference proteome</keyword>
<sequence>MKTITLQALTFFCLVAMLSSCAVEPKTIPYGQANCAHCNMTVSDNRYGAELVNDKGKASFFDSIECLAAYLNERPEEQKNAAFLMVSDFANPGTLVEVGKAQFLRTKALASPMGMHLTAVADPSTAAKMKQQYAGTLLNWVQVQEAVQNNDKLE</sequence>
<dbReference type="RefSeq" id="WP_160688682.1">
    <property type="nucleotide sequence ID" value="NZ_CP047897.1"/>
</dbReference>
<dbReference type="InterPro" id="IPR008719">
    <property type="entry name" value="N2O_reductase_NosL"/>
</dbReference>
<feature type="chain" id="PRO_5026711407" description="Copper chaperone NosL" evidence="1">
    <location>
        <begin position="23"/>
        <end position="154"/>
    </location>
</feature>
<evidence type="ECO:0008006" key="4">
    <source>
        <dbReference type="Google" id="ProtNLM"/>
    </source>
</evidence>
<reference evidence="2 3" key="1">
    <citation type="submission" date="2020-01" db="EMBL/GenBank/DDBJ databases">
        <authorList>
            <person name="Kim M."/>
        </authorList>
    </citation>
    <scope>NUCLEOTIDE SEQUENCE [LARGE SCALE GENOMIC DNA]</scope>
    <source>
        <strain evidence="2 3">BT10</strain>
    </source>
</reference>
<keyword evidence="1" id="KW-0732">Signal</keyword>
<dbReference type="SUPFAM" id="SSF160387">
    <property type="entry name" value="NosL/MerB-like"/>
    <property type="match status" value="1"/>
</dbReference>